<dbReference type="AlphaFoldDB" id="A0A285V3I8"/>
<keyword evidence="3" id="KW-1185">Reference proteome</keyword>
<dbReference type="InterPro" id="IPR043129">
    <property type="entry name" value="ATPase_NBD"/>
</dbReference>
<dbReference type="SUPFAM" id="SSF53067">
    <property type="entry name" value="Actin-like ATPase domain"/>
    <property type="match status" value="1"/>
</dbReference>
<dbReference type="Gene3D" id="3.30.420.40">
    <property type="match status" value="2"/>
</dbReference>
<proteinExistence type="inferred from homology"/>
<keyword evidence="2" id="KW-0808">Transferase</keyword>
<dbReference type="RefSeq" id="WP_217991482.1">
    <property type="nucleotide sequence ID" value="NZ_OBQI01000002.1"/>
</dbReference>
<evidence type="ECO:0000313" key="3">
    <source>
        <dbReference type="Proteomes" id="UP000219435"/>
    </source>
</evidence>
<dbReference type="PANTHER" id="PTHR18964:SF173">
    <property type="entry name" value="GLUCOKINASE"/>
    <property type="match status" value="1"/>
</dbReference>
<reference evidence="3" key="1">
    <citation type="submission" date="2017-08" db="EMBL/GenBank/DDBJ databases">
        <authorList>
            <person name="Varghese N."/>
            <person name="Submissions S."/>
        </authorList>
    </citation>
    <scope>NUCLEOTIDE SEQUENCE [LARGE SCALE GENOMIC DNA]</scope>
    <source>
        <strain evidence="3">DSM 4725</strain>
    </source>
</reference>
<dbReference type="InterPro" id="IPR049874">
    <property type="entry name" value="ROK_cs"/>
</dbReference>
<evidence type="ECO:0000256" key="1">
    <source>
        <dbReference type="ARBA" id="ARBA00006479"/>
    </source>
</evidence>
<dbReference type="PANTHER" id="PTHR18964">
    <property type="entry name" value="ROK (REPRESSOR, ORF, KINASE) FAMILY"/>
    <property type="match status" value="1"/>
</dbReference>
<dbReference type="Proteomes" id="UP000219435">
    <property type="component" value="Unassembled WGS sequence"/>
</dbReference>
<sequence>MSPGGGTRAIGVDVGGTKIAAGVVGPDGLIGELTRVPTPPGPGVDDAIVAVVEPLLATGDVVAVGLSVAGFVRADRRSLVFSPNIDGWLPGDLAGAVESRLDRPVVVENDANCAAWGEAVHGVGQGATTTVCLTVGTGLGGGLVIDGRLHRGFGGFAAEYGHMALVPDGLPCGCGGVGCWEQYVSGAALVRAYLAHQGAGPDAAVSGRAVTEAAENGDQSARAAFGTVGTALGRGMAVLGAALDPELYVIGGGVADAGALLLDPVREAYEAALTPRQLHRTPARVELAALGSAAGVIGAGDLARRHAEEGPARGR</sequence>
<dbReference type="GO" id="GO:0016301">
    <property type="term" value="F:kinase activity"/>
    <property type="evidence" value="ECO:0007669"/>
    <property type="project" value="UniProtKB-KW"/>
</dbReference>
<dbReference type="EMBL" id="OBQI01000002">
    <property type="protein sequence ID" value="SOC48672.1"/>
    <property type="molecule type" value="Genomic_DNA"/>
</dbReference>
<keyword evidence="2" id="KW-0418">Kinase</keyword>
<accession>A0A285V3I8</accession>
<comment type="similarity">
    <text evidence="1">Belongs to the ROK (NagC/XylR) family.</text>
</comment>
<name>A0A285V3I8_9ACTN</name>
<gene>
    <name evidence="2" type="ORF">SAMN05660748_1377</name>
</gene>
<evidence type="ECO:0000313" key="2">
    <source>
        <dbReference type="EMBL" id="SOC48672.1"/>
    </source>
</evidence>
<dbReference type="PROSITE" id="PS01125">
    <property type="entry name" value="ROK"/>
    <property type="match status" value="1"/>
</dbReference>
<dbReference type="InterPro" id="IPR000600">
    <property type="entry name" value="ROK"/>
</dbReference>
<dbReference type="Pfam" id="PF00480">
    <property type="entry name" value="ROK"/>
    <property type="match status" value="1"/>
</dbReference>
<organism evidence="2 3">
    <name type="scientific">Blastococcus aggregatus</name>
    <dbReference type="NCBI Taxonomy" id="38502"/>
    <lineage>
        <taxon>Bacteria</taxon>
        <taxon>Bacillati</taxon>
        <taxon>Actinomycetota</taxon>
        <taxon>Actinomycetes</taxon>
        <taxon>Geodermatophilales</taxon>
        <taxon>Geodermatophilaceae</taxon>
        <taxon>Blastococcus</taxon>
    </lineage>
</organism>
<protein>
    <submittedName>
        <fullName evidence="2">Glucokinase</fullName>
    </submittedName>
</protein>